<reference evidence="2" key="1">
    <citation type="submission" date="2023-01" db="EMBL/GenBank/DDBJ databases">
        <title>The diversity of Class Acidimicrobiia in South China Sea sediment environments and the proposal of Iamia marina sp. nov., a novel species of the genus Iamia.</title>
        <authorList>
            <person name="He Y."/>
            <person name="Tian X."/>
        </authorList>
    </citation>
    <scope>NUCLEOTIDE SEQUENCE</scope>
    <source>
        <strain evidence="2">DSM 19957</strain>
    </source>
</reference>
<protein>
    <submittedName>
        <fullName evidence="2">Uncharacterized protein</fullName>
    </submittedName>
</protein>
<gene>
    <name evidence="2" type="ORF">PO878_17045</name>
</gene>
<dbReference type="RefSeq" id="WP_272735735.1">
    <property type="nucleotide sequence ID" value="NZ_CP116942.1"/>
</dbReference>
<keyword evidence="3" id="KW-1185">Reference proteome</keyword>
<sequence length="719" mass="80438">MRRRRVLIPVLLVVALVAVSCSSGDDDGEAEGPEEQGASTVGLVDEEWFTGRQDEYLAYATEELDPRSIMNVLAHAERADRDPDFTWDSEAVTPGTFAEQLQDVETWVDTGDFDVLYFVNLLLGYRDQLPEDTVAAIEEALLGFEYWYTEPTPEGVVDEKYYWSENHRIIFATDEYLMGQEYPEATFRNDGRTGAEHRDAARERIVEWMDEKAELGFSEWHSNVYYQKDITPLLTLVEFADDEEIATRAAMLLDLFLFDLALHTHRGNMGATQGRTYAKDKTKAVDQDVFNLTKLLFDTTELDYTSPGDNGATLLSRAERYRMPDVVRRVAQSDEPMVDKERMGVPLDPLAPVTDDPEAPYGYAFDDPANVDFWWERGAQPTWQVVPLTLEVVTENDLWDAPTFAPFADARDAVDGDPQAARELVASLAPVLSFGLLTEANTVTYRTGEVMLSTVQDQRPGTYADQVQSWQATLDEEAIVFTTLPKNEPFEGERSWPDDDGYWTGSAAMPQSAQSGQTSINLYAPIAAEEGGFGFDRLDMTHAWFPTERFDEVVRDGSWTFGRKGDGYVALWSWREPEWREHDPAEVFTDGMTEPFDLVAPGGADNVWISHVGEAGTDGTFEEFQETVRGADVEVTPLPAGDDGRPGGFDVRFASPTEGEMTLDQGGAFTVEGEDADLRNDKRYDNPWAQVDFQATTYEIADDEGGLVLDFDAGTRTAS</sequence>
<dbReference type="EMBL" id="CP116942">
    <property type="protein sequence ID" value="WCO66211.1"/>
    <property type="molecule type" value="Genomic_DNA"/>
</dbReference>
<accession>A0AAE9Y629</accession>
<evidence type="ECO:0000313" key="3">
    <source>
        <dbReference type="Proteomes" id="UP001216390"/>
    </source>
</evidence>
<dbReference type="PROSITE" id="PS51257">
    <property type="entry name" value="PROKAR_LIPOPROTEIN"/>
    <property type="match status" value="1"/>
</dbReference>
<name>A0AAE9Y629_9ACTN</name>
<organism evidence="2 3">
    <name type="scientific">Iamia majanohamensis</name>
    <dbReference type="NCBI Taxonomy" id="467976"/>
    <lineage>
        <taxon>Bacteria</taxon>
        <taxon>Bacillati</taxon>
        <taxon>Actinomycetota</taxon>
        <taxon>Acidimicrobiia</taxon>
        <taxon>Acidimicrobiales</taxon>
        <taxon>Iamiaceae</taxon>
        <taxon>Iamia</taxon>
    </lineage>
</organism>
<proteinExistence type="predicted"/>
<evidence type="ECO:0000313" key="2">
    <source>
        <dbReference type="EMBL" id="WCO66211.1"/>
    </source>
</evidence>
<evidence type="ECO:0000256" key="1">
    <source>
        <dbReference type="SAM" id="SignalP"/>
    </source>
</evidence>
<dbReference type="Proteomes" id="UP001216390">
    <property type="component" value="Chromosome"/>
</dbReference>
<feature type="signal peptide" evidence="1">
    <location>
        <begin position="1"/>
        <end position="25"/>
    </location>
</feature>
<keyword evidence="1" id="KW-0732">Signal</keyword>
<feature type="chain" id="PRO_5042172451" evidence="1">
    <location>
        <begin position="26"/>
        <end position="719"/>
    </location>
</feature>
<dbReference type="KEGG" id="ima:PO878_17045"/>
<dbReference type="AlphaFoldDB" id="A0AAE9Y629"/>